<evidence type="ECO:0000313" key="7">
    <source>
        <dbReference type="EMBL" id="MDA0164638.1"/>
    </source>
</evidence>
<dbReference type="Pfam" id="PF01794">
    <property type="entry name" value="Ferric_reduct"/>
    <property type="match status" value="1"/>
</dbReference>
<feature type="domain" description="Ferric oxidoreductase" evidence="6">
    <location>
        <begin position="15"/>
        <end position="137"/>
    </location>
</feature>
<evidence type="ECO:0000313" key="8">
    <source>
        <dbReference type="Proteomes" id="UP001149140"/>
    </source>
</evidence>
<comment type="subcellular location">
    <subcellularLocation>
        <location evidence="1">Membrane</location>
        <topology evidence="1">Multi-pass membrane protein</topology>
    </subcellularLocation>
</comment>
<feature type="transmembrane region" description="Helical" evidence="5">
    <location>
        <begin position="15"/>
        <end position="34"/>
    </location>
</feature>
<comment type="caution">
    <text evidence="7">The sequence shown here is derived from an EMBL/GenBank/DDBJ whole genome shotgun (WGS) entry which is preliminary data.</text>
</comment>
<keyword evidence="3 5" id="KW-1133">Transmembrane helix</keyword>
<protein>
    <submittedName>
        <fullName evidence="7">Ferric reductase-like transmembrane domain-containing protein</fullName>
    </submittedName>
</protein>
<keyword evidence="2 5" id="KW-0812">Transmembrane</keyword>
<accession>A0A9X3S958</accession>
<organism evidence="7 8">
    <name type="scientific">Solirubrobacter ginsenosidimutans</name>
    <dbReference type="NCBI Taxonomy" id="490573"/>
    <lineage>
        <taxon>Bacteria</taxon>
        <taxon>Bacillati</taxon>
        <taxon>Actinomycetota</taxon>
        <taxon>Thermoleophilia</taxon>
        <taxon>Solirubrobacterales</taxon>
        <taxon>Solirubrobacteraceae</taxon>
        <taxon>Solirubrobacter</taxon>
    </lineage>
</organism>
<evidence type="ECO:0000256" key="2">
    <source>
        <dbReference type="ARBA" id="ARBA00022692"/>
    </source>
</evidence>
<evidence type="ECO:0000256" key="4">
    <source>
        <dbReference type="ARBA" id="ARBA00023136"/>
    </source>
</evidence>
<evidence type="ECO:0000256" key="3">
    <source>
        <dbReference type="ARBA" id="ARBA00022989"/>
    </source>
</evidence>
<dbReference type="RefSeq" id="WP_270043890.1">
    <property type="nucleotide sequence ID" value="NZ_JAPDOD010000036.1"/>
</dbReference>
<dbReference type="InterPro" id="IPR013130">
    <property type="entry name" value="Fe3_Rdtase_TM_dom"/>
</dbReference>
<proteinExistence type="predicted"/>
<dbReference type="AlphaFoldDB" id="A0A9X3S958"/>
<evidence type="ECO:0000259" key="6">
    <source>
        <dbReference type="Pfam" id="PF01794"/>
    </source>
</evidence>
<feature type="transmembrane region" description="Helical" evidence="5">
    <location>
        <begin position="152"/>
        <end position="173"/>
    </location>
</feature>
<evidence type="ECO:0000256" key="1">
    <source>
        <dbReference type="ARBA" id="ARBA00004141"/>
    </source>
</evidence>
<sequence length="188" mass="20087">MNPQEHTWWLLSRSAGIVALLLIAASTLMGLALANGLAKQPQARKSITTFHEHTANAGLAAIGLHGVSLLGDAFLHPRVTDLLIPLAIDYRPLYVATGIAAGYIAALLGLSFYARKRIGAKRWRKLHRATPVVYVLALIHTLGAGTDAGSSWLRAFMLATAVPAATLLARRLIATRKAGRISVTPTKI</sequence>
<feature type="transmembrane region" description="Helical" evidence="5">
    <location>
        <begin position="94"/>
        <end position="114"/>
    </location>
</feature>
<keyword evidence="4 5" id="KW-0472">Membrane</keyword>
<feature type="transmembrane region" description="Helical" evidence="5">
    <location>
        <begin position="126"/>
        <end position="146"/>
    </location>
</feature>
<gene>
    <name evidence="7" type="ORF">OM076_30505</name>
</gene>
<evidence type="ECO:0000256" key="5">
    <source>
        <dbReference type="SAM" id="Phobius"/>
    </source>
</evidence>
<dbReference type="Proteomes" id="UP001149140">
    <property type="component" value="Unassembled WGS sequence"/>
</dbReference>
<feature type="transmembrane region" description="Helical" evidence="5">
    <location>
        <begin position="55"/>
        <end position="74"/>
    </location>
</feature>
<keyword evidence="8" id="KW-1185">Reference proteome</keyword>
<name>A0A9X3S958_9ACTN</name>
<reference evidence="7" key="1">
    <citation type="submission" date="2022-10" db="EMBL/GenBank/DDBJ databases">
        <title>The WGS of Solirubrobacter ginsenosidimutans DSM 21036.</title>
        <authorList>
            <person name="Jiang Z."/>
        </authorList>
    </citation>
    <scope>NUCLEOTIDE SEQUENCE</scope>
    <source>
        <strain evidence="7">DSM 21036</strain>
    </source>
</reference>
<dbReference type="EMBL" id="JAPDOD010000036">
    <property type="protein sequence ID" value="MDA0164638.1"/>
    <property type="molecule type" value="Genomic_DNA"/>
</dbReference>